<dbReference type="InterPro" id="IPR013216">
    <property type="entry name" value="Methyltransf_11"/>
</dbReference>
<sequence length="103" mass="11839">MTYCKSNSQVKGKVYGVDFSDEMVIAATKRVKKDIDDGKVELINGDVTDLSCFASNTFDRVFHCNCYYFWPDMDTITSELHRVEKLNSRTNKALEGPRPFSIW</sequence>
<dbReference type="AlphaFoldDB" id="A0A210Q8G6"/>
<protein>
    <recommendedName>
        <fullName evidence="1">Methyltransferase type 11 domain-containing protein</fullName>
    </recommendedName>
</protein>
<organism evidence="2 3">
    <name type="scientific">Mizuhopecten yessoensis</name>
    <name type="common">Japanese scallop</name>
    <name type="synonym">Patinopecten yessoensis</name>
    <dbReference type="NCBI Taxonomy" id="6573"/>
    <lineage>
        <taxon>Eukaryota</taxon>
        <taxon>Metazoa</taxon>
        <taxon>Spiralia</taxon>
        <taxon>Lophotrochozoa</taxon>
        <taxon>Mollusca</taxon>
        <taxon>Bivalvia</taxon>
        <taxon>Autobranchia</taxon>
        <taxon>Pteriomorphia</taxon>
        <taxon>Pectinida</taxon>
        <taxon>Pectinoidea</taxon>
        <taxon>Pectinidae</taxon>
        <taxon>Mizuhopecten</taxon>
    </lineage>
</organism>
<reference evidence="2 3" key="1">
    <citation type="journal article" date="2017" name="Nat. Ecol. Evol.">
        <title>Scallop genome provides insights into evolution of bilaterian karyotype and development.</title>
        <authorList>
            <person name="Wang S."/>
            <person name="Zhang J."/>
            <person name="Jiao W."/>
            <person name="Li J."/>
            <person name="Xun X."/>
            <person name="Sun Y."/>
            <person name="Guo X."/>
            <person name="Huan P."/>
            <person name="Dong B."/>
            <person name="Zhang L."/>
            <person name="Hu X."/>
            <person name="Sun X."/>
            <person name="Wang J."/>
            <person name="Zhao C."/>
            <person name="Wang Y."/>
            <person name="Wang D."/>
            <person name="Huang X."/>
            <person name="Wang R."/>
            <person name="Lv J."/>
            <person name="Li Y."/>
            <person name="Zhang Z."/>
            <person name="Liu B."/>
            <person name="Lu W."/>
            <person name="Hui Y."/>
            <person name="Liang J."/>
            <person name="Zhou Z."/>
            <person name="Hou R."/>
            <person name="Li X."/>
            <person name="Liu Y."/>
            <person name="Li H."/>
            <person name="Ning X."/>
            <person name="Lin Y."/>
            <person name="Zhao L."/>
            <person name="Xing Q."/>
            <person name="Dou J."/>
            <person name="Li Y."/>
            <person name="Mao J."/>
            <person name="Guo H."/>
            <person name="Dou H."/>
            <person name="Li T."/>
            <person name="Mu C."/>
            <person name="Jiang W."/>
            <person name="Fu Q."/>
            <person name="Fu X."/>
            <person name="Miao Y."/>
            <person name="Liu J."/>
            <person name="Yu Q."/>
            <person name="Li R."/>
            <person name="Liao H."/>
            <person name="Li X."/>
            <person name="Kong Y."/>
            <person name="Jiang Z."/>
            <person name="Chourrout D."/>
            <person name="Li R."/>
            <person name="Bao Z."/>
        </authorList>
    </citation>
    <scope>NUCLEOTIDE SEQUENCE [LARGE SCALE GENOMIC DNA]</scope>
    <source>
        <strain evidence="2 3">PY_sf001</strain>
    </source>
</reference>
<dbReference type="OrthoDB" id="10250730at2759"/>
<accession>A0A210Q8G6</accession>
<dbReference type="CDD" id="cd02440">
    <property type="entry name" value="AdoMet_MTases"/>
    <property type="match status" value="1"/>
</dbReference>
<feature type="domain" description="Methyltransferase type 11" evidence="1">
    <location>
        <begin position="9"/>
        <end position="85"/>
    </location>
</feature>
<name>A0A210Q8G6_MIZYE</name>
<evidence type="ECO:0000259" key="1">
    <source>
        <dbReference type="Pfam" id="PF08241"/>
    </source>
</evidence>
<proteinExistence type="predicted"/>
<dbReference type="InterPro" id="IPR029063">
    <property type="entry name" value="SAM-dependent_MTases_sf"/>
</dbReference>
<dbReference type="GO" id="GO:0008757">
    <property type="term" value="F:S-adenosylmethionine-dependent methyltransferase activity"/>
    <property type="evidence" value="ECO:0007669"/>
    <property type="project" value="InterPro"/>
</dbReference>
<dbReference type="SUPFAM" id="SSF53335">
    <property type="entry name" value="S-adenosyl-L-methionine-dependent methyltransferases"/>
    <property type="match status" value="1"/>
</dbReference>
<evidence type="ECO:0000313" key="3">
    <source>
        <dbReference type="Proteomes" id="UP000242188"/>
    </source>
</evidence>
<keyword evidence="3" id="KW-1185">Reference proteome</keyword>
<dbReference type="Proteomes" id="UP000242188">
    <property type="component" value="Unassembled WGS sequence"/>
</dbReference>
<dbReference type="EMBL" id="NEDP02004628">
    <property type="protein sequence ID" value="OWF44979.1"/>
    <property type="molecule type" value="Genomic_DNA"/>
</dbReference>
<evidence type="ECO:0000313" key="2">
    <source>
        <dbReference type="EMBL" id="OWF44979.1"/>
    </source>
</evidence>
<dbReference type="Gene3D" id="3.40.50.150">
    <property type="entry name" value="Vaccinia Virus protein VP39"/>
    <property type="match status" value="1"/>
</dbReference>
<gene>
    <name evidence="2" type="ORF">KP79_PYT07790</name>
</gene>
<comment type="caution">
    <text evidence="2">The sequence shown here is derived from an EMBL/GenBank/DDBJ whole genome shotgun (WGS) entry which is preliminary data.</text>
</comment>
<dbReference type="Pfam" id="PF08241">
    <property type="entry name" value="Methyltransf_11"/>
    <property type="match status" value="1"/>
</dbReference>